<evidence type="ECO:0000256" key="2">
    <source>
        <dbReference type="ARBA" id="ARBA00023002"/>
    </source>
</evidence>
<keyword evidence="4" id="KW-0732">Signal</keyword>
<evidence type="ECO:0008006" key="9">
    <source>
        <dbReference type="Google" id="ProtNLM"/>
    </source>
</evidence>
<dbReference type="Gene3D" id="3.40.50.720">
    <property type="entry name" value="NAD(P)-binding Rossmann-like Domain"/>
    <property type="match status" value="1"/>
</dbReference>
<keyword evidence="2" id="KW-0560">Oxidoreductase</keyword>
<organism evidence="7 8">
    <name type="scientific">Zasmidium cellare</name>
    <name type="common">Wine cellar mold</name>
    <name type="synonym">Racodium cellare</name>
    <dbReference type="NCBI Taxonomy" id="395010"/>
    <lineage>
        <taxon>Eukaryota</taxon>
        <taxon>Fungi</taxon>
        <taxon>Dikarya</taxon>
        <taxon>Ascomycota</taxon>
        <taxon>Pezizomycotina</taxon>
        <taxon>Dothideomycetes</taxon>
        <taxon>Dothideomycetidae</taxon>
        <taxon>Mycosphaerellales</taxon>
        <taxon>Mycosphaerellaceae</taxon>
        <taxon>Zasmidium</taxon>
    </lineage>
</organism>
<protein>
    <recommendedName>
        <fullName evidence="9">3-hydroxyacyl-CoA dehydrogenase</fullName>
    </recommendedName>
</protein>
<evidence type="ECO:0000259" key="6">
    <source>
        <dbReference type="Pfam" id="PF02737"/>
    </source>
</evidence>
<comment type="caution">
    <text evidence="7">The sequence shown here is derived from an EMBL/GenBank/DDBJ whole genome shotgun (WGS) entry which is preliminary data.</text>
</comment>
<dbReference type="Pfam" id="PF00725">
    <property type="entry name" value="3HCDH"/>
    <property type="match status" value="1"/>
</dbReference>
<name>A0ABR0E8W7_ZASCE</name>
<proteinExistence type="inferred from homology"/>
<evidence type="ECO:0000313" key="8">
    <source>
        <dbReference type="Proteomes" id="UP001305779"/>
    </source>
</evidence>
<feature type="chain" id="PRO_5045357399" description="3-hydroxyacyl-CoA dehydrogenase" evidence="4">
    <location>
        <begin position="23"/>
        <end position="316"/>
    </location>
</feature>
<dbReference type="PANTHER" id="PTHR48075">
    <property type="entry name" value="3-HYDROXYACYL-COA DEHYDROGENASE FAMILY PROTEIN"/>
    <property type="match status" value="1"/>
</dbReference>
<dbReference type="Pfam" id="PF02737">
    <property type="entry name" value="3HCDH_N"/>
    <property type="match status" value="1"/>
</dbReference>
<evidence type="ECO:0000313" key="7">
    <source>
        <dbReference type="EMBL" id="KAK4497759.1"/>
    </source>
</evidence>
<dbReference type="SUPFAM" id="SSF51735">
    <property type="entry name" value="NAD(P)-binding Rossmann-fold domains"/>
    <property type="match status" value="1"/>
</dbReference>
<dbReference type="Gene3D" id="1.10.1040.10">
    <property type="entry name" value="N-(1-d-carboxylethyl)-l-norvaline Dehydrogenase, domain 2"/>
    <property type="match status" value="1"/>
</dbReference>
<dbReference type="Proteomes" id="UP001305779">
    <property type="component" value="Unassembled WGS sequence"/>
</dbReference>
<evidence type="ECO:0000256" key="1">
    <source>
        <dbReference type="ARBA" id="ARBA00009463"/>
    </source>
</evidence>
<feature type="domain" description="3-hydroxyacyl-CoA dehydrogenase C-terminal" evidence="5">
    <location>
        <begin position="184"/>
        <end position="250"/>
    </location>
</feature>
<feature type="compositionally biased region" description="Basic and acidic residues" evidence="3">
    <location>
        <begin position="295"/>
        <end position="316"/>
    </location>
</feature>
<dbReference type="InterPro" id="IPR008927">
    <property type="entry name" value="6-PGluconate_DH-like_C_sf"/>
</dbReference>
<feature type="signal peptide" evidence="4">
    <location>
        <begin position="1"/>
        <end position="22"/>
    </location>
</feature>
<comment type="similarity">
    <text evidence="1">Belongs to the 3-hydroxyacyl-CoA dehydrogenase family.</text>
</comment>
<reference evidence="7 8" key="1">
    <citation type="journal article" date="2023" name="G3 (Bethesda)">
        <title>A chromosome-level genome assembly of Zasmidium syzygii isolated from banana leaves.</title>
        <authorList>
            <person name="van Westerhoven A.C."/>
            <person name="Mehrabi R."/>
            <person name="Talebi R."/>
            <person name="Steentjes M.B.F."/>
            <person name="Corcolon B."/>
            <person name="Chong P.A."/>
            <person name="Kema G.H.J."/>
            <person name="Seidl M.F."/>
        </authorList>
    </citation>
    <scope>NUCLEOTIDE SEQUENCE [LARGE SCALE GENOMIC DNA]</scope>
    <source>
        <strain evidence="7 8">P124</strain>
    </source>
</reference>
<dbReference type="InterPro" id="IPR006180">
    <property type="entry name" value="3-OHacyl-CoA_DH_CS"/>
</dbReference>
<dbReference type="InterPro" id="IPR036291">
    <property type="entry name" value="NAD(P)-bd_dom_sf"/>
</dbReference>
<evidence type="ECO:0000259" key="5">
    <source>
        <dbReference type="Pfam" id="PF00725"/>
    </source>
</evidence>
<dbReference type="InterPro" id="IPR013328">
    <property type="entry name" value="6PGD_dom2"/>
</dbReference>
<evidence type="ECO:0000256" key="3">
    <source>
        <dbReference type="SAM" id="MobiDB-lite"/>
    </source>
</evidence>
<dbReference type="EMBL" id="JAXOVC010000008">
    <property type="protein sequence ID" value="KAK4497759.1"/>
    <property type="molecule type" value="Genomic_DNA"/>
</dbReference>
<sequence length="316" mass="34515">MGIGTTHTIALIGSGTIGLSLAALHLTKDPHSKVIIYDTRPDLEAYINSTLPGYLVNADVQQCMARLHLAPTLKDAVERADVVQEQGPENLPFKQSLWPQIETHAPSHTLFLSSTSGIPASQQCTSMRDPSRLLVVHPYNPPHILPLLELVPSPQTSPETTTRTQSFFARLGRVPIPLTRECPGFVSNRLAFALLREACSLVSQGIVSVQDLDSIVTSSMGPRWSVAGPFKSYHAGGGTEGLRGFMEKIGGTVGMCWEESEKGYRENNIVVGGEWQEEVCRQAEEAYGKSGVGDTAERDRKTRRVLEAVGERERGR</sequence>
<evidence type="ECO:0000256" key="4">
    <source>
        <dbReference type="SAM" id="SignalP"/>
    </source>
</evidence>
<dbReference type="SUPFAM" id="SSF48179">
    <property type="entry name" value="6-phosphogluconate dehydrogenase C-terminal domain-like"/>
    <property type="match status" value="1"/>
</dbReference>
<feature type="domain" description="3-hydroxyacyl-CoA dehydrogenase NAD binding" evidence="6">
    <location>
        <begin position="8"/>
        <end position="180"/>
    </location>
</feature>
<dbReference type="PANTHER" id="PTHR48075:SF1">
    <property type="entry name" value="LAMBDA-CRYSTALLIN HOMOLOG"/>
    <property type="match status" value="1"/>
</dbReference>
<dbReference type="InterPro" id="IPR006108">
    <property type="entry name" value="3HC_DH_C"/>
</dbReference>
<accession>A0ABR0E8W7</accession>
<dbReference type="InterPro" id="IPR006176">
    <property type="entry name" value="3-OHacyl-CoA_DH_NAD-bd"/>
</dbReference>
<feature type="region of interest" description="Disordered" evidence="3">
    <location>
        <begin position="286"/>
        <end position="316"/>
    </location>
</feature>
<dbReference type="PROSITE" id="PS00067">
    <property type="entry name" value="3HCDH"/>
    <property type="match status" value="1"/>
</dbReference>
<gene>
    <name evidence="7" type="ORF">PRZ48_010412</name>
</gene>
<keyword evidence="8" id="KW-1185">Reference proteome</keyword>